<name>A0ABD6E2Q9_9BILA</name>
<gene>
    <name evidence="1" type="ORF">AB6A40_000722</name>
</gene>
<dbReference type="AlphaFoldDB" id="A0ABD6E2Q9"/>
<protein>
    <submittedName>
        <fullName evidence="1">Uncharacterized protein</fullName>
    </submittedName>
</protein>
<comment type="caution">
    <text evidence="1">The sequence shown here is derived from an EMBL/GenBank/DDBJ whole genome shotgun (WGS) entry which is preliminary data.</text>
</comment>
<accession>A0ABD6E2Q9</accession>
<evidence type="ECO:0000313" key="2">
    <source>
        <dbReference type="Proteomes" id="UP001608902"/>
    </source>
</evidence>
<evidence type="ECO:0000313" key="1">
    <source>
        <dbReference type="EMBL" id="MFH4974013.1"/>
    </source>
</evidence>
<reference evidence="1 2" key="1">
    <citation type="submission" date="2024-08" db="EMBL/GenBank/DDBJ databases">
        <title>Gnathostoma spinigerum genome.</title>
        <authorList>
            <person name="Gonzalez-Bertolin B."/>
            <person name="Monzon S."/>
            <person name="Zaballos A."/>
            <person name="Jimenez P."/>
            <person name="Dekumyoy P."/>
            <person name="Varona S."/>
            <person name="Cuesta I."/>
            <person name="Sumanam S."/>
            <person name="Adisakwattana P."/>
            <person name="Gasser R.B."/>
            <person name="Hernandez-Gonzalez A."/>
            <person name="Young N.D."/>
            <person name="Perteguer M.J."/>
        </authorList>
    </citation>
    <scope>NUCLEOTIDE SEQUENCE [LARGE SCALE GENOMIC DNA]</scope>
    <source>
        <strain evidence="1">AL3</strain>
        <tissue evidence="1">Liver</tissue>
    </source>
</reference>
<organism evidence="1 2">
    <name type="scientific">Gnathostoma spinigerum</name>
    <dbReference type="NCBI Taxonomy" id="75299"/>
    <lineage>
        <taxon>Eukaryota</taxon>
        <taxon>Metazoa</taxon>
        <taxon>Ecdysozoa</taxon>
        <taxon>Nematoda</taxon>
        <taxon>Chromadorea</taxon>
        <taxon>Rhabditida</taxon>
        <taxon>Spirurina</taxon>
        <taxon>Gnathostomatomorpha</taxon>
        <taxon>Gnathostomatoidea</taxon>
        <taxon>Gnathostomatidae</taxon>
        <taxon>Gnathostoma</taxon>
    </lineage>
</organism>
<dbReference type="Proteomes" id="UP001608902">
    <property type="component" value="Unassembled WGS sequence"/>
</dbReference>
<keyword evidence="2" id="KW-1185">Reference proteome</keyword>
<dbReference type="EMBL" id="JBGFUD010000217">
    <property type="protein sequence ID" value="MFH4974013.1"/>
    <property type="molecule type" value="Genomic_DNA"/>
</dbReference>
<sequence>MVRIVVSLTVRLRSECILVSIEYASTYKPKELVHRRGVLKYFAVKMREEFMRKLLSTAIVNTSMQK</sequence>
<proteinExistence type="predicted"/>